<dbReference type="Gene3D" id="1.25.40.10">
    <property type="entry name" value="Tetratricopeptide repeat domain"/>
    <property type="match status" value="2"/>
</dbReference>
<evidence type="ECO:0000256" key="1">
    <source>
        <dbReference type="ARBA" id="ARBA00022737"/>
    </source>
</evidence>
<dbReference type="PANTHER" id="PTHR45641:SF19">
    <property type="entry name" value="NEPHROCYSTIN-3"/>
    <property type="match status" value="1"/>
</dbReference>
<dbReference type="AlphaFoldDB" id="A0A816YAX7"/>
<dbReference type="EMBL" id="CAJNRF010014336">
    <property type="protein sequence ID" value="CAF2156319.1"/>
    <property type="molecule type" value="Genomic_DNA"/>
</dbReference>
<reference evidence="4" key="1">
    <citation type="submission" date="2021-02" db="EMBL/GenBank/DDBJ databases">
        <authorList>
            <person name="Nowell W R."/>
        </authorList>
    </citation>
    <scope>NUCLEOTIDE SEQUENCE</scope>
</reference>
<gene>
    <name evidence="4" type="ORF">WKI299_LOCUS31397</name>
</gene>
<organism evidence="4 5">
    <name type="scientific">Rotaria magnacalcarata</name>
    <dbReference type="NCBI Taxonomy" id="392030"/>
    <lineage>
        <taxon>Eukaryota</taxon>
        <taxon>Metazoa</taxon>
        <taxon>Spiralia</taxon>
        <taxon>Gnathifera</taxon>
        <taxon>Rotifera</taxon>
        <taxon>Eurotatoria</taxon>
        <taxon>Bdelloidea</taxon>
        <taxon>Philodinida</taxon>
        <taxon>Philodinidae</taxon>
        <taxon>Rotaria</taxon>
    </lineage>
</organism>
<dbReference type="Pfam" id="PF13424">
    <property type="entry name" value="TPR_12"/>
    <property type="match status" value="1"/>
</dbReference>
<dbReference type="InterPro" id="IPR011990">
    <property type="entry name" value="TPR-like_helical_dom_sf"/>
</dbReference>
<dbReference type="SMART" id="SM00028">
    <property type="entry name" value="TPR"/>
    <property type="match status" value="3"/>
</dbReference>
<evidence type="ECO:0000313" key="5">
    <source>
        <dbReference type="Proteomes" id="UP000663856"/>
    </source>
</evidence>
<evidence type="ECO:0000313" key="4">
    <source>
        <dbReference type="EMBL" id="CAF2156319.1"/>
    </source>
</evidence>
<name>A0A816YAX7_9BILA</name>
<dbReference type="PROSITE" id="PS51996">
    <property type="entry name" value="TR_MART"/>
    <property type="match status" value="1"/>
</dbReference>
<keyword evidence="1" id="KW-0677">Repeat</keyword>
<dbReference type="SUPFAM" id="SSF48452">
    <property type="entry name" value="TPR-like"/>
    <property type="match status" value="2"/>
</dbReference>
<dbReference type="SUPFAM" id="SSF56399">
    <property type="entry name" value="ADP-ribosylation"/>
    <property type="match status" value="1"/>
</dbReference>
<dbReference type="Gene3D" id="3.90.176.10">
    <property type="entry name" value="Toxin ADP-ribosyltransferase, Chain A, domain 1"/>
    <property type="match status" value="1"/>
</dbReference>
<feature type="repeat" description="TPR" evidence="3">
    <location>
        <begin position="514"/>
        <end position="547"/>
    </location>
</feature>
<accession>A0A816YAX7</accession>
<keyword evidence="2 3" id="KW-0802">TPR repeat</keyword>
<dbReference type="PANTHER" id="PTHR45641">
    <property type="entry name" value="TETRATRICOPEPTIDE REPEAT PROTEIN (AFU_ORTHOLOGUE AFUA_6G03870)"/>
    <property type="match status" value="1"/>
</dbReference>
<sequence>MPKSYRYFREDLATDKICVLVVVKLTGTASVNSTEDNIQTQKELRQVINHLRTFDNISECEQCIRQITKEKVVLIVAGRAGLELVPRIHDLPQLSACYGFCQDLARNEQWAKQYNKIHDVFVDRSKLVAKIEQDQKARTKTEDGGSVSVITSGSHSFETRNAVFMWFQLFIEVLLRMQHKSNDRQEIFDICKNSYNDNKKEMKIIDEFEKNYKAENAIWWYTLESCFYKVLNKALRVQDFDMLFALRFFITDIAKQIKTEHENFIRTSKERNKIRVHRLQAFANDELELMKKNIGEFLSMNSFLSTNHKRSMAVRFARTSHKTNENQRIIFEIEIDPHLQTKAFANIAPMSAIKTEDEVLIMVGALLRIEKVIEDVNAELWIAHVSLATTIGEIADLDSLGKILIEMGEHEQARKCYKRMLNEAQLAGGNAELGLGRINILCRQADEGLQHLKDALIVKERLLGQNHADVGEIHTWLGTLNWYVRRDLDQALASLKEAIKIQEATLSPDSLPLALTYSNIADTYESMGNYDLGLEYHMKALEIRKRALPENHPHIAETFNNVGTLYEHKGNYTEALEYFEKSMKIKQKVFPPTHEEYSVTATNIERLKKKMQKQH</sequence>
<dbReference type="Pfam" id="PF13374">
    <property type="entry name" value="TPR_10"/>
    <property type="match status" value="1"/>
</dbReference>
<evidence type="ECO:0000256" key="2">
    <source>
        <dbReference type="ARBA" id="ARBA00022803"/>
    </source>
</evidence>
<dbReference type="Proteomes" id="UP000663856">
    <property type="component" value="Unassembled WGS sequence"/>
</dbReference>
<proteinExistence type="predicted"/>
<evidence type="ECO:0008006" key="6">
    <source>
        <dbReference type="Google" id="ProtNLM"/>
    </source>
</evidence>
<comment type="caution">
    <text evidence="4">The sequence shown here is derived from an EMBL/GenBank/DDBJ whole genome shotgun (WGS) entry which is preliminary data.</text>
</comment>
<feature type="repeat" description="TPR" evidence="3">
    <location>
        <begin position="556"/>
        <end position="589"/>
    </location>
</feature>
<protein>
    <recommendedName>
        <fullName evidence="6">Kinesin light chain</fullName>
    </recommendedName>
</protein>
<evidence type="ECO:0000256" key="3">
    <source>
        <dbReference type="PROSITE-ProRule" id="PRU00339"/>
    </source>
</evidence>
<dbReference type="PROSITE" id="PS50005">
    <property type="entry name" value="TPR"/>
    <property type="match status" value="2"/>
</dbReference>
<dbReference type="InterPro" id="IPR019734">
    <property type="entry name" value="TPR_rpt"/>
</dbReference>
<dbReference type="Pfam" id="PF13181">
    <property type="entry name" value="TPR_8"/>
    <property type="match status" value="1"/>
</dbReference>
<dbReference type="PROSITE" id="PS50293">
    <property type="entry name" value="TPR_REGION"/>
    <property type="match status" value="1"/>
</dbReference>